<dbReference type="GeneID" id="106476031"/>
<dbReference type="Pfam" id="PF00631">
    <property type="entry name" value="G-gamma"/>
    <property type="match status" value="1"/>
</dbReference>
<keyword evidence="3" id="KW-1185">Reference proteome</keyword>
<dbReference type="PANTHER" id="PTHR45746:SF6">
    <property type="entry name" value="LP21163P"/>
    <property type="match status" value="1"/>
</dbReference>
<sequence>MAHRVVKLEVFLKRCKSHMQCSVSGGRISPSVSEAELANPSKALETEIATLRSRLERRNVKISKVSESYINYFEQYQEYDPFLRTPEPSNPWISDSQDLWELEKQTKEVHPRRVRRWAFSLQELLRDTAGREQFVRFLEKEFSAENLKFWDAVQELKQVHSKDVPLKVEETWNEFLAPDANFPINIDSKSYELTKKNMETPDRWTFDEAAAHLYHLMKNDSYQRYLRSDMYKEYLNGTKKK</sequence>
<dbReference type="PRINTS" id="PR01301">
    <property type="entry name" value="RGSPROTEIN"/>
</dbReference>
<evidence type="ECO:0000256" key="1">
    <source>
        <dbReference type="ARBA" id="ARBA00022700"/>
    </source>
</evidence>
<dbReference type="PANTHER" id="PTHR45746">
    <property type="entry name" value="LP21163P"/>
    <property type="match status" value="1"/>
</dbReference>
<dbReference type="InterPro" id="IPR036305">
    <property type="entry name" value="RGS_sf"/>
</dbReference>
<dbReference type="SUPFAM" id="SSF48097">
    <property type="entry name" value="Regulator of G-protein signaling, RGS"/>
    <property type="match status" value="1"/>
</dbReference>
<accession>A0ABM1RWG7</accession>
<dbReference type="SUPFAM" id="SSF48670">
    <property type="entry name" value="Transducin (heterotrimeric G protein), gamma chain"/>
    <property type="match status" value="1"/>
</dbReference>
<proteinExistence type="predicted"/>
<dbReference type="InterPro" id="IPR015898">
    <property type="entry name" value="G-protein_gamma-like_dom"/>
</dbReference>
<dbReference type="InterPro" id="IPR044926">
    <property type="entry name" value="RGS_subdomain_2"/>
</dbReference>
<dbReference type="PROSITE" id="PS50132">
    <property type="entry name" value="RGS"/>
    <property type="match status" value="1"/>
</dbReference>
<keyword evidence="1" id="KW-0734">Signal transduction inhibitor</keyword>
<organism evidence="3 4">
    <name type="scientific">Limulus polyphemus</name>
    <name type="common">Atlantic horseshoe crab</name>
    <dbReference type="NCBI Taxonomy" id="6850"/>
    <lineage>
        <taxon>Eukaryota</taxon>
        <taxon>Metazoa</taxon>
        <taxon>Ecdysozoa</taxon>
        <taxon>Arthropoda</taxon>
        <taxon>Chelicerata</taxon>
        <taxon>Merostomata</taxon>
        <taxon>Xiphosura</taxon>
        <taxon>Limulidae</taxon>
        <taxon>Limulus</taxon>
    </lineage>
</organism>
<dbReference type="Pfam" id="PF00615">
    <property type="entry name" value="RGS"/>
    <property type="match status" value="1"/>
</dbReference>
<dbReference type="InterPro" id="IPR047016">
    <property type="entry name" value="RGS6/7/9/11"/>
</dbReference>
<dbReference type="SMART" id="SM00315">
    <property type="entry name" value="RGS"/>
    <property type="match status" value="1"/>
</dbReference>
<gene>
    <name evidence="4" type="primary">LOC106476031</name>
</gene>
<dbReference type="Proteomes" id="UP000694941">
    <property type="component" value="Unplaced"/>
</dbReference>
<dbReference type="Gene3D" id="4.10.260.10">
    <property type="entry name" value="Transducin (heterotrimeric G protein), gamma chain"/>
    <property type="match status" value="1"/>
</dbReference>
<reference evidence="4" key="1">
    <citation type="submission" date="2025-08" db="UniProtKB">
        <authorList>
            <consortium name="RefSeq"/>
        </authorList>
    </citation>
    <scope>IDENTIFICATION</scope>
    <source>
        <tissue evidence="4">Muscle</tissue>
    </source>
</reference>
<dbReference type="RefSeq" id="XP_022235722.1">
    <property type="nucleotide sequence ID" value="XM_022380014.1"/>
</dbReference>
<dbReference type="SMART" id="SM00224">
    <property type="entry name" value="GGL"/>
    <property type="match status" value="1"/>
</dbReference>
<evidence type="ECO:0000259" key="2">
    <source>
        <dbReference type="PROSITE" id="PS50132"/>
    </source>
</evidence>
<name>A0ABM1RWG7_LIMPO</name>
<dbReference type="CDD" id="cd00068">
    <property type="entry name" value="GGL"/>
    <property type="match status" value="1"/>
</dbReference>
<dbReference type="InterPro" id="IPR016137">
    <property type="entry name" value="RGS"/>
</dbReference>
<dbReference type="InterPro" id="IPR036284">
    <property type="entry name" value="GGL_sf"/>
</dbReference>
<feature type="domain" description="RGS" evidence="2">
    <location>
        <begin position="120"/>
        <end position="235"/>
    </location>
</feature>
<dbReference type="SMART" id="SM01224">
    <property type="entry name" value="G_gamma"/>
    <property type="match status" value="1"/>
</dbReference>
<feature type="non-terminal residue" evidence="4">
    <location>
        <position position="241"/>
    </location>
</feature>
<evidence type="ECO:0000313" key="4">
    <source>
        <dbReference type="RefSeq" id="XP_022235722.1"/>
    </source>
</evidence>
<evidence type="ECO:0000313" key="3">
    <source>
        <dbReference type="Proteomes" id="UP000694941"/>
    </source>
</evidence>
<dbReference type="Gene3D" id="1.10.167.10">
    <property type="entry name" value="Regulator of G-protein Signalling 4, domain 2"/>
    <property type="match status" value="1"/>
</dbReference>
<protein>
    <submittedName>
        <fullName evidence="4">Regulator of G-protein signaling 7-like</fullName>
    </submittedName>
</protein>